<dbReference type="EMBL" id="JANBUO010001815">
    <property type="protein sequence ID" value="KAJ2796729.1"/>
    <property type="molecule type" value="Genomic_DNA"/>
</dbReference>
<evidence type="ECO:0000256" key="4">
    <source>
        <dbReference type="ARBA" id="ARBA00022833"/>
    </source>
</evidence>
<organism evidence="9 10">
    <name type="scientific">Coemansia guatemalensis</name>
    <dbReference type="NCBI Taxonomy" id="2761395"/>
    <lineage>
        <taxon>Eukaryota</taxon>
        <taxon>Fungi</taxon>
        <taxon>Fungi incertae sedis</taxon>
        <taxon>Zoopagomycota</taxon>
        <taxon>Kickxellomycotina</taxon>
        <taxon>Kickxellomycetes</taxon>
        <taxon>Kickxellales</taxon>
        <taxon>Kickxellaceae</taxon>
        <taxon>Coemansia</taxon>
    </lineage>
</organism>
<dbReference type="GO" id="GO:0008270">
    <property type="term" value="F:zinc ion binding"/>
    <property type="evidence" value="ECO:0007669"/>
    <property type="project" value="TreeGrafter"/>
</dbReference>
<sequence length="227" mass="24905">MASGGIMHNQQVWPAPPAIAYAQAPGEAAAYDAQFDNDRAFQGQQQMYAEENPVQTMRSPYGAQSGPMAQPNYEHQHPGPTPVQSMAAPGQYMAPLSASGKQQSMPQLQQQQQQYMVPQSYYSMPGEQHPGEQVIIGEFSKAHIMPGSYLETNKRSANVVCPNCRQYVFTQVKTRPGARTVVAAAAIFAVYWPLAFIPFVAKPLKKKVHMCPRCGHKIGKVVTVTPV</sequence>
<evidence type="ECO:0000256" key="1">
    <source>
        <dbReference type="ARBA" id="ARBA00004170"/>
    </source>
</evidence>
<evidence type="ECO:0000256" key="5">
    <source>
        <dbReference type="ARBA" id="ARBA00023136"/>
    </source>
</evidence>
<evidence type="ECO:0000313" key="9">
    <source>
        <dbReference type="EMBL" id="KAJ2796729.1"/>
    </source>
</evidence>
<feature type="region of interest" description="Disordered" evidence="6">
    <location>
        <begin position="63"/>
        <end position="87"/>
    </location>
</feature>
<dbReference type="GO" id="GO:0016020">
    <property type="term" value="C:membrane"/>
    <property type="evidence" value="ECO:0007669"/>
    <property type="project" value="UniProtKB-SubCell"/>
</dbReference>
<dbReference type="OrthoDB" id="5599753at2759"/>
<keyword evidence="4" id="KW-0862">Zinc</keyword>
<proteinExistence type="inferred from homology"/>
<dbReference type="PROSITE" id="PS51837">
    <property type="entry name" value="LITAF"/>
    <property type="match status" value="1"/>
</dbReference>
<keyword evidence="3" id="KW-0479">Metal-binding</keyword>
<name>A0A9W8HXX0_9FUNG</name>
<dbReference type="AlphaFoldDB" id="A0A9W8HXX0"/>
<feature type="domain" description="LITAF" evidence="8">
    <location>
        <begin position="141"/>
        <end position="223"/>
    </location>
</feature>
<evidence type="ECO:0000256" key="2">
    <source>
        <dbReference type="ARBA" id="ARBA00005975"/>
    </source>
</evidence>
<gene>
    <name evidence="9" type="ORF">H4R20_005437</name>
</gene>
<dbReference type="SMART" id="SM00714">
    <property type="entry name" value="LITAF"/>
    <property type="match status" value="1"/>
</dbReference>
<evidence type="ECO:0000313" key="10">
    <source>
        <dbReference type="Proteomes" id="UP001140094"/>
    </source>
</evidence>
<dbReference type="PANTHER" id="PTHR23292:SF6">
    <property type="entry name" value="FI16602P1-RELATED"/>
    <property type="match status" value="1"/>
</dbReference>
<evidence type="ECO:0000259" key="8">
    <source>
        <dbReference type="PROSITE" id="PS51837"/>
    </source>
</evidence>
<comment type="subcellular location">
    <subcellularLocation>
        <location evidence="1">Membrane</location>
        <topology evidence="1">Peripheral membrane protein</topology>
    </subcellularLocation>
</comment>
<evidence type="ECO:0000256" key="7">
    <source>
        <dbReference type="SAM" id="Phobius"/>
    </source>
</evidence>
<keyword evidence="7" id="KW-0812">Transmembrane</keyword>
<keyword evidence="5 7" id="KW-0472">Membrane</keyword>
<keyword evidence="10" id="KW-1185">Reference proteome</keyword>
<protein>
    <recommendedName>
        <fullName evidence="8">LITAF domain-containing protein</fullName>
    </recommendedName>
</protein>
<feature type="transmembrane region" description="Helical" evidence="7">
    <location>
        <begin position="181"/>
        <end position="201"/>
    </location>
</feature>
<dbReference type="Pfam" id="PF10601">
    <property type="entry name" value="zf-LITAF-like"/>
    <property type="match status" value="1"/>
</dbReference>
<evidence type="ECO:0000256" key="6">
    <source>
        <dbReference type="SAM" id="MobiDB-lite"/>
    </source>
</evidence>
<dbReference type="InterPro" id="IPR037519">
    <property type="entry name" value="LITAF_fam"/>
</dbReference>
<comment type="caution">
    <text evidence="9">The sequence shown here is derived from an EMBL/GenBank/DDBJ whole genome shotgun (WGS) entry which is preliminary data.</text>
</comment>
<dbReference type="PANTHER" id="PTHR23292">
    <property type="entry name" value="LIPOPOLYSACCHARIDE-INDUCED TUMOR NECROSIS FACTOR-ALPHA FACTOR"/>
    <property type="match status" value="1"/>
</dbReference>
<accession>A0A9W8HXX0</accession>
<dbReference type="Proteomes" id="UP001140094">
    <property type="component" value="Unassembled WGS sequence"/>
</dbReference>
<dbReference type="InterPro" id="IPR006629">
    <property type="entry name" value="LITAF"/>
</dbReference>
<evidence type="ECO:0000256" key="3">
    <source>
        <dbReference type="ARBA" id="ARBA00022723"/>
    </source>
</evidence>
<keyword evidence="7" id="KW-1133">Transmembrane helix</keyword>
<reference evidence="9" key="1">
    <citation type="submission" date="2022-07" db="EMBL/GenBank/DDBJ databases">
        <title>Phylogenomic reconstructions and comparative analyses of Kickxellomycotina fungi.</title>
        <authorList>
            <person name="Reynolds N.K."/>
            <person name="Stajich J.E."/>
            <person name="Barry K."/>
            <person name="Grigoriev I.V."/>
            <person name="Crous P."/>
            <person name="Smith M.E."/>
        </authorList>
    </citation>
    <scope>NUCLEOTIDE SEQUENCE</scope>
    <source>
        <strain evidence="9">NRRL 1565</strain>
    </source>
</reference>
<comment type="similarity">
    <text evidence="2">Belongs to the CDIP1/LITAF family.</text>
</comment>